<protein>
    <submittedName>
        <fullName evidence="1">Uncharacterized protein</fullName>
    </submittedName>
</protein>
<sequence length="86" mass="9366">MNRTTTTSFNWKPTVELAESLVTRDTGKVVHLTDRCVPNESHGSGESRALITAAHLICNDYKMAGQWDGDEGTALHGIGPAARDRE</sequence>
<dbReference type="EMBL" id="CM055729">
    <property type="protein sequence ID" value="KAJ8015424.1"/>
    <property type="molecule type" value="Genomic_DNA"/>
</dbReference>
<reference evidence="1" key="1">
    <citation type="submission" date="2021-05" db="EMBL/GenBank/DDBJ databases">
        <authorList>
            <person name="Pan Q."/>
            <person name="Jouanno E."/>
            <person name="Zahm M."/>
            <person name="Klopp C."/>
            <person name="Cabau C."/>
            <person name="Louis A."/>
            <person name="Berthelot C."/>
            <person name="Parey E."/>
            <person name="Roest Crollius H."/>
            <person name="Montfort J."/>
            <person name="Robinson-Rechavi M."/>
            <person name="Bouchez O."/>
            <person name="Lampietro C."/>
            <person name="Lopez Roques C."/>
            <person name="Donnadieu C."/>
            <person name="Postlethwait J."/>
            <person name="Bobe J."/>
            <person name="Dillon D."/>
            <person name="Chandos A."/>
            <person name="von Hippel F."/>
            <person name="Guiguen Y."/>
        </authorList>
    </citation>
    <scope>NUCLEOTIDE SEQUENCE</scope>
    <source>
        <strain evidence="1">YG-Jan2019</strain>
    </source>
</reference>
<keyword evidence="2" id="KW-1185">Reference proteome</keyword>
<proteinExistence type="predicted"/>
<evidence type="ECO:0000313" key="1">
    <source>
        <dbReference type="EMBL" id="KAJ8015424.1"/>
    </source>
</evidence>
<gene>
    <name evidence="1" type="ORF">DPEC_G00025970</name>
</gene>
<organism evidence="1 2">
    <name type="scientific">Dallia pectoralis</name>
    <name type="common">Alaska blackfish</name>
    <dbReference type="NCBI Taxonomy" id="75939"/>
    <lineage>
        <taxon>Eukaryota</taxon>
        <taxon>Metazoa</taxon>
        <taxon>Chordata</taxon>
        <taxon>Craniata</taxon>
        <taxon>Vertebrata</taxon>
        <taxon>Euteleostomi</taxon>
        <taxon>Actinopterygii</taxon>
        <taxon>Neopterygii</taxon>
        <taxon>Teleostei</taxon>
        <taxon>Protacanthopterygii</taxon>
        <taxon>Esociformes</taxon>
        <taxon>Umbridae</taxon>
        <taxon>Dallia</taxon>
    </lineage>
</organism>
<comment type="caution">
    <text evidence="1">The sequence shown here is derived from an EMBL/GenBank/DDBJ whole genome shotgun (WGS) entry which is preliminary data.</text>
</comment>
<dbReference type="Proteomes" id="UP001157502">
    <property type="component" value="Chromosome 2"/>
</dbReference>
<evidence type="ECO:0000313" key="2">
    <source>
        <dbReference type="Proteomes" id="UP001157502"/>
    </source>
</evidence>
<name>A0ACC2HHH2_DALPE</name>
<accession>A0ACC2HHH2</accession>